<accession>R4YL33</accession>
<evidence type="ECO:0000313" key="13">
    <source>
        <dbReference type="EMBL" id="CCK75376.1"/>
    </source>
</evidence>
<dbReference type="GO" id="GO:0071555">
    <property type="term" value="P:cell wall organization"/>
    <property type="evidence" value="ECO:0007669"/>
    <property type="project" value="UniProtKB-KW"/>
</dbReference>
<keyword evidence="10" id="KW-0961">Cell wall biogenesis/degradation</keyword>
<dbReference type="Proteomes" id="UP000032749">
    <property type="component" value="Chromosome"/>
</dbReference>
<evidence type="ECO:0000256" key="11">
    <source>
        <dbReference type="ARBA" id="ARBA00030835"/>
    </source>
</evidence>
<evidence type="ECO:0000256" key="10">
    <source>
        <dbReference type="ARBA" id="ARBA00023316"/>
    </source>
</evidence>
<dbReference type="SMART" id="SM00047">
    <property type="entry name" value="LYZ2"/>
    <property type="match status" value="1"/>
</dbReference>
<dbReference type="InterPro" id="IPR019301">
    <property type="entry name" value="Flagellar_prot_FlgJ_N"/>
</dbReference>
<keyword evidence="14" id="KW-1185">Reference proteome</keyword>
<keyword evidence="6" id="KW-0574">Periplasm</keyword>
<protein>
    <recommendedName>
        <fullName evidence="5">Peptidoglycan hydrolase FlgJ</fullName>
    </recommendedName>
    <alternativeName>
        <fullName evidence="11">Muramidase FlgJ</fullName>
    </alternativeName>
</protein>
<organism evidence="13 14">
    <name type="scientific">Oleispira antarctica RB-8</name>
    <dbReference type="NCBI Taxonomy" id="698738"/>
    <lineage>
        <taxon>Bacteria</taxon>
        <taxon>Pseudomonadati</taxon>
        <taxon>Pseudomonadota</taxon>
        <taxon>Gammaproteobacteria</taxon>
        <taxon>Oceanospirillales</taxon>
        <taxon>Oceanospirillaceae</taxon>
        <taxon>Oleispira</taxon>
    </lineage>
</organism>
<evidence type="ECO:0000259" key="12">
    <source>
        <dbReference type="SMART" id="SM00047"/>
    </source>
</evidence>
<dbReference type="AlphaFoldDB" id="R4YL33"/>
<feature type="domain" description="Mannosyl-glycoprotein endo-beta-N-acetylglucosamidase-like" evidence="12">
    <location>
        <begin position="186"/>
        <end position="349"/>
    </location>
</feature>
<dbReference type="InterPro" id="IPR002901">
    <property type="entry name" value="MGlyc_endo_b_GlcNAc-like_dom"/>
</dbReference>
<reference evidence="13 14" key="1">
    <citation type="journal article" date="2013" name="Nat. Commun.">
        <title>Genome sequence and functional genomic analysis of the oil-degrading bacterium Oleispira antarctica.</title>
        <authorList>
            <person name="Kube M."/>
            <person name="Chernikova T.N."/>
            <person name="Al-Ramahi Y."/>
            <person name="Beloqui A."/>
            <person name="Lopez-Cortez N."/>
            <person name="Guazzaroni M.E."/>
            <person name="Heipieper H.J."/>
            <person name="Klages S."/>
            <person name="Kotsyurbenko O.R."/>
            <person name="Langer I."/>
            <person name="Nechitaylo T.Y."/>
            <person name="Lunsdorf H."/>
            <person name="Fernandez M."/>
            <person name="Juarez S."/>
            <person name="Ciordia S."/>
            <person name="Singer A."/>
            <person name="Kagan O."/>
            <person name="Egorova O."/>
            <person name="Petit P.A."/>
            <person name="Stogios P."/>
            <person name="Kim Y."/>
            <person name="Tchigvintsev A."/>
            <person name="Flick R."/>
            <person name="Denaro R."/>
            <person name="Genovese M."/>
            <person name="Albar J.P."/>
            <person name="Reva O.N."/>
            <person name="Martinez-Gomariz M."/>
            <person name="Tran H."/>
            <person name="Ferrer M."/>
            <person name="Savchenko A."/>
            <person name="Yakunin A.F."/>
            <person name="Yakimov M.M."/>
            <person name="Golyshina O.V."/>
            <person name="Reinhardt R."/>
            <person name="Golyshin P.N."/>
        </authorList>
    </citation>
    <scope>NUCLEOTIDE SEQUENCE [LARGE SCALE GENOMIC DNA]</scope>
</reference>
<keyword evidence="13" id="KW-0969">Cilium</keyword>
<sequence length="363" mass="41325">MITSRTAQPQDVYTDLNSLQSINDIGRKDKGEALRKVAEQFESMFVKMMMKSMRDANKVFQEDSLMHSPQEDFYQQMYDDQLSVSLTGKQGMGLADVIYRQLNQEYGDPTKNREEKTWQPLDDRRKNFSHAIDFNQIEKKNTQLQPKKENTGFEIDTTFVNKEKPVLDASNKTINTDKTNGKTADKLQTFDSPSDFIETIYPVAEKIAKDMGVSPQAIVSQAALETGWGKFVIHGENSQGEKENSFNFFGIKADTRWEGEKVSVTTHEYRDGQRVTEKADFRSYPTIEAGLKDYADFLQAQRYEKAIAAGTDVEQYAKELQQAGYATDPKYAQKITRIANSELMQQTLNNTSLAQNSEEVPRG</sequence>
<gene>
    <name evidence="13" type="primary">flgJ</name>
    <name evidence="13" type="ORF">OLEAN_C12000</name>
</gene>
<keyword evidence="7" id="KW-1005">Bacterial flagellum biogenesis</keyword>
<dbReference type="GO" id="GO:0071973">
    <property type="term" value="P:bacterial-type flagellum-dependent cell motility"/>
    <property type="evidence" value="ECO:0007669"/>
    <property type="project" value="TreeGrafter"/>
</dbReference>
<dbReference type="EMBL" id="FO203512">
    <property type="protein sequence ID" value="CCK75376.1"/>
    <property type="molecule type" value="Genomic_DNA"/>
</dbReference>
<evidence type="ECO:0000256" key="3">
    <source>
        <dbReference type="ARBA" id="ARBA00006880"/>
    </source>
</evidence>
<dbReference type="KEGG" id="oai:OLEAN_C12000"/>
<evidence type="ECO:0000256" key="7">
    <source>
        <dbReference type="ARBA" id="ARBA00022795"/>
    </source>
</evidence>
<keyword evidence="8" id="KW-0378">Hydrolase</keyword>
<dbReference type="STRING" id="698738.OLEAN_C12000"/>
<comment type="function">
    <text evidence="1">Flagellum-specific muramidase which hydrolyzes the peptidoglycan layer to assemble the rod structure in the periplasmic space.</text>
</comment>
<evidence type="ECO:0000256" key="6">
    <source>
        <dbReference type="ARBA" id="ARBA00022764"/>
    </source>
</evidence>
<evidence type="ECO:0000256" key="8">
    <source>
        <dbReference type="ARBA" id="ARBA00022801"/>
    </source>
</evidence>
<comment type="subcellular location">
    <subcellularLocation>
        <location evidence="2">Periplasm</location>
    </subcellularLocation>
</comment>
<dbReference type="Gene3D" id="1.10.530.10">
    <property type="match status" value="1"/>
</dbReference>
<evidence type="ECO:0000256" key="5">
    <source>
        <dbReference type="ARBA" id="ARBA00013433"/>
    </source>
</evidence>
<keyword evidence="13" id="KW-0282">Flagellum</keyword>
<dbReference type="HOGENOM" id="CLU_013771_3_0_6"/>
<evidence type="ECO:0000256" key="1">
    <source>
        <dbReference type="ARBA" id="ARBA00002954"/>
    </source>
</evidence>
<evidence type="ECO:0000313" key="14">
    <source>
        <dbReference type="Proteomes" id="UP000032749"/>
    </source>
</evidence>
<dbReference type="GO" id="GO:0016798">
    <property type="term" value="F:hydrolase activity, acting on glycosyl bonds"/>
    <property type="evidence" value="ECO:0007669"/>
    <property type="project" value="UniProtKB-KW"/>
</dbReference>
<evidence type="ECO:0000256" key="4">
    <source>
        <dbReference type="ARBA" id="ARBA00007974"/>
    </source>
</evidence>
<proteinExistence type="inferred from homology"/>
<dbReference type="PANTHER" id="PTHR33308">
    <property type="entry name" value="PEPTIDOGLYCAN HYDROLASE FLGJ"/>
    <property type="match status" value="1"/>
</dbReference>
<dbReference type="OrthoDB" id="289937at2"/>
<dbReference type="PANTHER" id="PTHR33308:SF9">
    <property type="entry name" value="PEPTIDOGLYCAN HYDROLASE FLGJ"/>
    <property type="match status" value="1"/>
</dbReference>
<evidence type="ECO:0000256" key="2">
    <source>
        <dbReference type="ARBA" id="ARBA00004418"/>
    </source>
</evidence>
<comment type="similarity">
    <text evidence="4">In the C-terminal section; belongs to the glycosyl hydrolase 73 family.</text>
</comment>
<dbReference type="GO" id="GO:0004040">
    <property type="term" value="F:amidase activity"/>
    <property type="evidence" value="ECO:0007669"/>
    <property type="project" value="InterPro"/>
</dbReference>
<dbReference type="Pfam" id="PF01832">
    <property type="entry name" value="Glucosaminidase"/>
    <property type="match status" value="1"/>
</dbReference>
<dbReference type="GO" id="GO:0044780">
    <property type="term" value="P:bacterial-type flagellum assembly"/>
    <property type="evidence" value="ECO:0007669"/>
    <property type="project" value="InterPro"/>
</dbReference>
<comment type="similarity">
    <text evidence="3">In the N-terminal section; belongs to the FlgJ family.</text>
</comment>
<dbReference type="GO" id="GO:0042597">
    <property type="term" value="C:periplasmic space"/>
    <property type="evidence" value="ECO:0007669"/>
    <property type="project" value="UniProtKB-SubCell"/>
</dbReference>
<evidence type="ECO:0000256" key="9">
    <source>
        <dbReference type="ARBA" id="ARBA00023295"/>
    </source>
</evidence>
<dbReference type="Gene3D" id="2.10.70.40">
    <property type="entry name" value="peptidoglycan hydrolase"/>
    <property type="match status" value="1"/>
</dbReference>
<dbReference type="InterPro" id="IPR013377">
    <property type="entry name" value="FlgJ"/>
</dbReference>
<name>R4YL33_OLEAN</name>
<dbReference type="InterPro" id="IPR051056">
    <property type="entry name" value="Glycosyl_Hydrolase_73"/>
</dbReference>
<keyword evidence="13" id="KW-0966">Cell projection</keyword>
<dbReference type="PATRIC" id="fig|698738.3.peg.1246"/>
<dbReference type="Pfam" id="PF10135">
    <property type="entry name" value="Rod-binding"/>
    <property type="match status" value="1"/>
</dbReference>
<keyword evidence="9" id="KW-0326">Glycosidase</keyword>
<dbReference type="NCBIfam" id="TIGR02541">
    <property type="entry name" value="flagell_FlgJ"/>
    <property type="match status" value="1"/>
</dbReference>